<dbReference type="InterPro" id="IPR011009">
    <property type="entry name" value="Kinase-like_dom_sf"/>
</dbReference>
<organism evidence="2 3">
    <name type="scientific">Aspergillus sclerotiicarbonarius (strain CBS 121057 / IBT 28362)</name>
    <dbReference type="NCBI Taxonomy" id="1448318"/>
    <lineage>
        <taxon>Eukaryota</taxon>
        <taxon>Fungi</taxon>
        <taxon>Dikarya</taxon>
        <taxon>Ascomycota</taxon>
        <taxon>Pezizomycotina</taxon>
        <taxon>Eurotiomycetes</taxon>
        <taxon>Eurotiomycetidae</taxon>
        <taxon>Eurotiales</taxon>
        <taxon>Aspergillaceae</taxon>
        <taxon>Aspergillus</taxon>
        <taxon>Aspergillus subgen. Circumdati</taxon>
    </lineage>
</organism>
<proteinExistence type="predicted"/>
<gene>
    <name evidence="2" type="ORF">BO78DRAFT_440792</name>
</gene>
<evidence type="ECO:0000313" key="3">
    <source>
        <dbReference type="Proteomes" id="UP000248423"/>
    </source>
</evidence>
<keyword evidence="3" id="KW-1185">Reference proteome</keyword>
<dbReference type="EMBL" id="KZ826316">
    <property type="protein sequence ID" value="PYI11874.1"/>
    <property type="molecule type" value="Genomic_DNA"/>
</dbReference>
<feature type="domain" description="Aminoglycoside phosphotransferase" evidence="1">
    <location>
        <begin position="44"/>
        <end position="330"/>
    </location>
</feature>
<dbReference type="SUPFAM" id="SSF56112">
    <property type="entry name" value="Protein kinase-like (PK-like)"/>
    <property type="match status" value="1"/>
</dbReference>
<dbReference type="STRING" id="1448318.A0A319F240"/>
<protein>
    <submittedName>
        <fullName evidence="2">RNase H domain-containing protein</fullName>
    </submittedName>
</protein>
<dbReference type="InterPro" id="IPR051678">
    <property type="entry name" value="AGP_Transferase"/>
</dbReference>
<dbReference type="PANTHER" id="PTHR21310">
    <property type="entry name" value="AMINOGLYCOSIDE PHOSPHOTRANSFERASE-RELATED-RELATED"/>
    <property type="match status" value="1"/>
</dbReference>
<dbReference type="VEuPathDB" id="FungiDB:BO78DRAFT_440792"/>
<dbReference type="Gene3D" id="3.30.200.20">
    <property type="entry name" value="Phosphorylase Kinase, domain 1"/>
    <property type="match status" value="1"/>
</dbReference>
<accession>A0A319F240</accession>
<evidence type="ECO:0000259" key="1">
    <source>
        <dbReference type="Pfam" id="PF01636"/>
    </source>
</evidence>
<dbReference type="OrthoDB" id="5327538at2759"/>
<dbReference type="Pfam" id="PF01636">
    <property type="entry name" value="APH"/>
    <property type="match status" value="1"/>
</dbReference>
<dbReference type="AlphaFoldDB" id="A0A319F240"/>
<evidence type="ECO:0000313" key="2">
    <source>
        <dbReference type="EMBL" id="PYI11874.1"/>
    </source>
</evidence>
<name>A0A319F240_ASPSB</name>
<dbReference type="PANTHER" id="PTHR21310:SF15">
    <property type="entry name" value="AMINOGLYCOSIDE PHOSPHOTRANSFERASE DOMAIN-CONTAINING PROTEIN"/>
    <property type="match status" value="1"/>
</dbReference>
<dbReference type="Proteomes" id="UP000248423">
    <property type="component" value="Unassembled WGS sequence"/>
</dbReference>
<dbReference type="InterPro" id="IPR002575">
    <property type="entry name" value="Aminoglycoside_PTrfase"/>
</dbReference>
<reference evidence="2 3" key="1">
    <citation type="submission" date="2018-02" db="EMBL/GenBank/DDBJ databases">
        <title>The genomes of Aspergillus section Nigri reveals drivers in fungal speciation.</title>
        <authorList>
            <consortium name="DOE Joint Genome Institute"/>
            <person name="Vesth T.C."/>
            <person name="Nybo J."/>
            <person name="Theobald S."/>
            <person name="Brandl J."/>
            <person name="Frisvad J.C."/>
            <person name="Nielsen K.F."/>
            <person name="Lyhne E.K."/>
            <person name="Kogle M.E."/>
            <person name="Kuo A."/>
            <person name="Riley R."/>
            <person name="Clum A."/>
            <person name="Nolan M."/>
            <person name="Lipzen A."/>
            <person name="Salamov A."/>
            <person name="Henrissat B."/>
            <person name="Wiebenga A."/>
            <person name="De vries R.P."/>
            <person name="Grigoriev I.V."/>
            <person name="Mortensen U.H."/>
            <person name="Andersen M.R."/>
            <person name="Baker S.E."/>
        </authorList>
    </citation>
    <scope>NUCLEOTIDE SEQUENCE [LARGE SCALE GENOMIC DNA]</scope>
    <source>
        <strain evidence="2 3">CBS 121057</strain>
    </source>
</reference>
<sequence>MPSDQKLRIFGYAEFNIGALCQIASRLRQNITCTYDPNQHPASGSFNWAVFLTFEDGVQWVLRSPHTGYAAMSMELTSKLLESEAATLKYVRLNSDIPVPVVHLYRPTPDNEIGIPFILMSKASGWSLGQVWKQPGFGKPDLATDLKAKVVDQLGEMIYKLSQLRFNKIGSLFEQDGIFRVDECLSRGHILHDRYSLEDVPRGPFTSEVQFFDSLIAALNQHAEVLPLSHHCFVAPIPPRGDYESIEQYHRACDLWNDFVTVGNKIDSSDNRLDYIVAANALQEFISTWRSRLPQSDSQSFPLYHPDLSVNNIYVDDDYNITCIIDWAFSSTVPEAMAPSPPALPQSRNELDQSLAVAFTSGFDAATPSETLQQSKCPWLLTRLFNFDSTNDYGLFSSVWEYVYGHERDVTSYFTAQRSLQRYVELYNDLQSADEPVEKTQQAERDYFRDRIFRHAVARKLTLVSQWKCQYTPLRQGLRTDGELFVTDSRLWKWVLEFMNQWESIY</sequence>